<evidence type="ECO:0000256" key="1">
    <source>
        <dbReference type="ARBA" id="ARBA00022679"/>
    </source>
</evidence>
<keyword evidence="3" id="KW-1185">Reference proteome</keyword>
<name>A0AAV6X3P0_9LAMI</name>
<keyword evidence="1" id="KW-0808">Transferase</keyword>
<dbReference type="GO" id="GO:0016740">
    <property type="term" value="F:transferase activity"/>
    <property type="evidence" value="ECO:0007669"/>
    <property type="project" value="UniProtKB-KW"/>
</dbReference>
<dbReference type="PANTHER" id="PTHR31896">
    <property type="entry name" value="FAMILY REGULATORY PROTEIN, PUTATIVE (AFU_ORTHOLOGUE AFUA_3G14730)-RELATED"/>
    <property type="match status" value="1"/>
</dbReference>
<dbReference type="EMBL" id="WHWC01000009">
    <property type="protein sequence ID" value="KAG8377004.1"/>
    <property type="molecule type" value="Genomic_DNA"/>
</dbReference>
<dbReference type="Gene3D" id="3.30.559.10">
    <property type="entry name" value="Chloramphenicol acetyltransferase-like domain"/>
    <property type="match status" value="2"/>
</dbReference>
<dbReference type="InterPro" id="IPR051283">
    <property type="entry name" value="Sec_Metabolite_Acyltrans"/>
</dbReference>
<evidence type="ECO:0000313" key="3">
    <source>
        <dbReference type="Proteomes" id="UP000826271"/>
    </source>
</evidence>
<protein>
    <recommendedName>
        <fullName evidence="4">BAHD acyltransferase</fullName>
    </recommendedName>
</protein>
<dbReference type="AlphaFoldDB" id="A0AAV6X3P0"/>
<dbReference type="Proteomes" id="UP000826271">
    <property type="component" value="Unassembled WGS sequence"/>
</dbReference>
<organism evidence="2 3">
    <name type="scientific">Buddleja alternifolia</name>
    <dbReference type="NCBI Taxonomy" id="168488"/>
    <lineage>
        <taxon>Eukaryota</taxon>
        <taxon>Viridiplantae</taxon>
        <taxon>Streptophyta</taxon>
        <taxon>Embryophyta</taxon>
        <taxon>Tracheophyta</taxon>
        <taxon>Spermatophyta</taxon>
        <taxon>Magnoliopsida</taxon>
        <taxon>eudicotyledons</taxon>
        <taxon>Gunneridae</taxon>
        <taxon>Pentapetalae</taxon>
        <taxon>asterids</taxon>
        <taxon>lamiids</taxon>
        <taxon>Lamiales</taxon>
        <taxon>Scrophulariaceae</taxon>
        <taxon>Buddlejeae</taxon>
        <taxon>Buddleja</taxon>
    </lineage>
</organism>
<evidence type="ECO:0000313" key="2">
    <source>
        <dbReference type="EMBL" id="KAG8377004.1"/>
    </source>
</evidence>
<evidence type="ECO:0008006" key="4">
    <source>
        <dbReference type="Google" id="ProtNLM"/>
    </source>
</evidence>
<dbReference type="InterPro" id="IPR023213">
    <property type="entry name" value="CAT-like_dom_sf"/>
</dbReference>
<accession>A0AAV6X3P0</accession>
<proteinExistence type="predicted"/>
<sequence length="449" mass="49469">MASSSVDIVSKCTIYPEPYKSTINESLIKLSVSDLPMLSFQYIQKGVLLPQPPLSSADLLSLLKLSLSKALSHFPPLAGRLHTGSDGHVYILCNDSGVDFFQAKAPHLSISDLLPPPDCDIPAAYRSFFQYDNMLNYAGHSIPLVAVQLTELNDAVFIGCSVNHAVVDGTSFWNFFNTFAEMARGSNAISKPPVFRRDAVFDTTAVLTFPGGGSPVTSSGDEPLREKIFRFSREAIMELKIRANNSPSQKPQILGNLVKKNPRAEISSFQSLCALLWRSVTRVGNLDPNKTTTFRMPANCRHRLEPPLEPLYFGNAFQRILSAATVGEILFNDLSWVADRLHQNVLAHDDATVRRGVKDWERNPRLFQLGNFDGATIAMASSPRFPMYDNDFGWGVPLAVRSGRANKCNGISYAFPGPQGDGSVDLEVTLVHDTMAALENDSEFMQYVS</sequence>
<comment type="caution">
    <text evidence="2">The sequence shown here is derived from an EMBL/GenBank/DDBJ whole genome shotgun (WGS) entry which is preliminary data.</text>
</comment>
<reference evidence="2" key="1">
    <citation type="submission" date="2019-10" db="EMBL/GenBank/DDBJ databases">
        <authorList>
            <person name="Zhang R."/>
            <person name="Pan Y."/>
            <person name="Wang J."/>
            <person name="Ma R."/>
            <person name="Yu S."/>
        </authorList>
    </citation>
    <scope>NUCLEOTIDE SEQUENCE</scope>
    <source>
        <strain evidence="2">LA-IB0</strain>
        <tissue evidence="2">Leaf</tissue>
    </source>
</reference>
<gene>
    <name evidence="2" type="ORF">BUALT_Bualt09G0123100</name>
</gene>
<dbReference type="Pfam" id="PF02458">
    <property type="entry name" value="Transferase"/>
    <property type="match status" value="1"/>
</dbReference>
<dbReference type="PANTHER" id="PTHR31896:SF50">
    <property type="entry name" value="BAHD ACYLTRANSFERASE DCR"/>
    <property type="match status" value="1"/>
</dbReference>